<dbReference type="PROSITE" id="PS50097">
    <property type="entry name" value="BTB"/>
    <property type="match status" value="1"/>
</dbReference>
<accession>A0ABZ0NYL8</accession>
<dbReference type="Pfam" id="PF00651">
    <property type="entry name" value="BTB"/>
    <property type="match status" value="1"/>
</dbReference>
<protein>
    <recommendedName>
        <fullName evidence="1">BTB domain-containing protein</fullName>
    </recommendedName>
</protein>
<dbReference type="InterPro" id="IPR000210">
    <property type="entry name" value="BTB/POZ_dom"/>
</dbReference>
<evidence type="ECO:0000313" key="2">
    <source>
        <dbReference type="EMBL" id="WPB04566.1"/>
    </source>
</evidence>
<dbReference type="RefSeq" id="XP_023453766.2">
    <property type="nucleotide sequence ID" value="XM_023600761.2"/>
</dbReference>
<evidence type="ECO:0000259" key="1">
    <source>
        <dbReference type="PROSITE" id="PS50097"/>
    </source>
</evidence>
<feature type="domain" description="BTB" evidence="1">
    <location>
        <begin position="46"/>
        <end position="103"/>
    </location>
</feature>
<reference evidence="2 3" key="1">
    <citation type="submission" date="2023-09" db="EMBL/GenBank/DDBJ databases">
        <title>Complete-Gapless Cercospora beticola genome.</title>
        <authorList>
            <person name="Wyatt N.A."/>
            <person name="Spanner R.E."/>
            <person name="Bolton M.D."/>
        </authorList>
    </citation>
    <scope>NUCLEOTIDE SEQUENCE [LARGE SCALE GENOMIC DNA]</scope>
    <source>
        <strain evidence="2">Cb09-40</strain>
    </source>
</reference>
<organism evidence="2 3">
    <name type="scientific">Cercospora beticola</name>
    <name type="common">Sugarbeet leaf spot fungus</name>
    <dbReference type="NCBI Taxonomy" id="122368"/>
    <lineage>
        <taxon>Eukaryota</taxon>
        <taxon>Fungi</taxon>
        <taxon>Dikarya</taxon>
        <taxon>Ascomycota</taxon>
        <taxon>Pezizomycotina</taxon>
        <taxon>Dothideomycetes</taxon>
        <taxon>Dothideomycetidae</taxon>
        <taxon>Mycosphaerellales</taxon>
        <taxon>Mycosphaerellaceae</taxon>
        <taxon>Cercospora</taxon>
    </lineage>
</organism>
<dbReference type="PANTHER" id="PTHR24410:SF23">
    <property type="entry name" value="BTB DOMAIN-CONTAINING PROTEIN-RELATED"/>
    <property type="match status" value="1"/>
</dbReference>
<dbReference type="PANTHER" id="PTHR24410">
    <property type="entry name" value="HL07962P-RELATED"/>
    <property type="match status" value="1"/>
</dbReference>
<keyword evidence="3" id="KW-1185">Reference proteome</keyword>
<dbReference type="Gene3D" id="3.30.710.10">
    <property type="entry name" value="Potassium Channel Kv1.1, Chain A"/>
    <property type="match status" value="1"/>
</dbReference>
<evidence type="ECO:0000313" key="3">
    <source>
        <dbReference type="Proteomes" id="UP001302367"/>
    </source>
</evidence>
<dbReference type="InterPro" id="IPR051481">
    <property type="entry name" value="BTB-POZ/Galectin-3-binding"/>
</dbReference>
<gene>
    <name evidence="2" type="ORF">RHO25_009212</name>
</gene>
<dbReference type="EMBL" id="CP134189">
    <property type="protein sequence ID" value="WPB04566.1"/>
    <property type="molecule type" value="Genomic_DNA"/>
</dbReference>
<dbReference type="SMART" id="SM00225">
    <property type="entry name" value="BTB"/>
    <property type="match status" value="1"/>
</dbReference>
<dbReference type="GeneID" id="35431816"/>
<proteinExistence type="predicted"/>
<name>A0ABZ0NYL8_CERBT</name>
<dbReference type="Proteomes" id="UP001302367">
    <property type="component" value="Chromosome 6"/>
</dbReference>
<dbReference type="InterPro" id="IPR011333">
    <property type="entry name" value="SKP1/BTB/POZ_sf"/>
</dbReference>
<dbReference type="SUPFAM" id="SSF54695">
    <property type="entry name" value="POZ domain"/>
    <property type="match status" value="1"/>
</dbReference>
<dbReference type="CDD" id="cd18186">
    <property type="entry name" value="BTB_POZ_ZBTB_KLHL-like"/>
    <property type="match status" value="1"/>
</dbReference>
<sequence length="240" mass="27173">MRTPTSPTTGTFYTYIPIMGDRPTPVEYAVGLPETVKWLYHSEYYSDFTIKCGDTATFKVHKLVLHSRSAYFKGILNNANGNITEVEVSEDPRIFTAILRYIYGYDFDGHPPQDMFMAQYCIAVSMLAEKYEMPDLPSRAAILFKEACSDDNGDLRISPKKLVDALYSIHESGAPSDDQLWKFAGHIIQDNVGMLLADEEAGFVKACQDMPNLTAMLLSKLISRKDLYELMKMKHNPKNE</sequence>